<feature type="domain" description="Penicillin-binding protein transpeptidase" evidence="16">
    <location>
        <begin position="368"/>
        <end position="599"/>
    </location>
</feature>
<comment type="pathway">
    <text evidence="1">Cell wall biogenesis; peptidoglycan biosynthesis.</text>
</comment>
<proteinExistence type="inferred from homology"/>
<evidence type="ECO:0000256" key="10">
    <source>
        <dbReference type="ARBA" id="ARBA00022984"/>
    </source>
</evidence>
<comment type="similarity">
    <text evidence="3">In the N-terminal section; belongs to the glycosyltransferase 51 family.</text>
</comment>
<evidence type="ECO:0000256" key="6">
    <source>
        <dbReference type="ARBA" id="ARBA00022676"/>
    </source>
</evidence>
<keyword evidence="11" id="KW-0511">Multifunctional enzyme</keyword>
<evidence type="ECO:0000256" key="11">
    <source>
        <dbReference type="ARBA" id="ARBA00023268"/>
    </source>
</evidence>
<dbReference type="GO" id="GO:0009002">
    <property type="term" value="F:serine-type D-Ala-D-Ala carboxypeptidase activity"/>
    <property type="evidence" value="ECO:0007669"/>
    <property type="project" value="UniProtKB-EC"/>
</dbReference>
<comment type="similarity">
    <text evidence="2">In the C-terminal section; belongs to the transpeptidase family.</text>
</comment>
<dbReference type="GO" id="GO:0008955">
    <property type="term" value="F:peptidoglycan glycosyltransferase activity"/>
    <property type="evidence" value="ECO:0007669"/>
    <property type="project" value="UniProtKB-EC"/>
</dbReference>
<organism evidence="18 19">
    <name type="scientific">Hyphomonas adhaerens</name>
    <dbReference type="NCBI Taxonomy" id="81029"/>
    <lineage>
        <taxon>Bacteria</taxon>
        <taxon>Pseudomonadati</taxon>
        <taxon>Pseudomonadota</taxon>
        <taxon>Alphaproteobacteria</taxon>
        <taxon>Hyphomonadales</taxon>
        <taxon>Hyphomonadaceae</taxon>
        <taxon>Hyphomonas</taxon>
    </lineage>
</organism>
<evidence type="ECO:0000256" key="3">
    <source>
        <dbReference type="ARBA" id="ARBA00007739"/>
    </source>
</evidence>
<dbReference type="SUPFAM" id="SSF53955">
    <property type="entry name" value="Lysozyme-like"/>
    <property type="match status" value="1"/>
</dbReference>
<evidence type="ECO:0000313" key="18">
    <source>
        <dbReference type="EMBL" id="HAE25698.1"/>
    </source>
</evidence>
<dbReference type="InterPro" id="IPR012338">
    <property type="entry name" value="Beta-lactam/transpept-like"/>
</dbReference>
<evidence type="ECO:0000256" key="8">
    <source>
        <dbReference type="ARBA" id="ARBA00022801"/>
    </source>
</evidence>
<dbReference type="Proteomes" id="UP000259610">
    <property type="component" value="Unassembled WGS sequence"/>
</dbReference>
<dbReference type="InterPro" id="IPR036950">
    <property type="entry name" value="PBP_transglycosylase"/>
</dbReference>
<comment type="catalytic activity">
    <reaction evidence="14">
        <text>[GlcNAc-(1-&gt;4)-Mur2Ac(oyl-L-Ala-gamma-D-Glu-L-Lys-D-Ala-D-Ala)](n)-di-trans,octa-cis-undecaprenyl diphosphate + beta-D-GlcNAc-(1-&gt;4)-Mur2Ac(oyl-L-Ala-gamma-D-Glu-L-Lys-D-Ala-D-Ala)-di-trans,octa-cis-undecaprenyl diphosphate = [GlcNAc-(1-&gt;4)-Mur2Ac(oyl-L-Ala-gamma-D-Glu-L-Lys-D-Ala-D-Ala)](n+1)-di-trans,octa-cis-undecaprenyl diphosphate + di-trans,octa-cis-undecaprenyl diphosphate + H(+)</text>
        <dbReference type="Rhea" id="RHEA:23708"/>
        <dbReference type="Rhea" id="RHEA-COMP:9602"/>
        <dbReference type="Rhea" id="RHEA-COMP:9603"/>
        <dbReference type="ChEBI" id="CHEBI:15378"/>
        <dbReference type="ChEBI" id="CHEBI:58405"/>
        <dbReference type="ChEBI" id="CHEBI:60033"/>
        <dbReference type="ChEBI" id="CHEBI:78435"/>
        <dbReference type="EC" id="2.4.99.28"/>
    </reaction>
</comment>
<dbReference type="EMBL" id="DMAN01000020">
    <property type="protein sequence ID" value="HAE25698.1"/>
    <property type="molecule type" value="Genomic_DNA"/>
</dbReference>
<evidence type="ECO:0000256" key="2">
    <source>
        <dbReference type="ARBA" id="ARBA00007090"/>
    </source>
</evidence>
<keyword evidence="6" id="KW-0328">Glycosyltransferase</keyword>
<reference evidence="18 19" key="1">
    <citation type="journal article" date="2018" name="Nat. Biotechnol.">
        <title>A standardized bacterial taxonomy based on genome phylogeny substantially revises the tree of life.</title>
        <authorList>
            <person name="Parks D.H."/>
            <person name="Chuvochina M."/>
            <person name="Waite D.W."/>
            <person name="Rinke C."/>
            <person name="Skarshewski A."/>
            <person name="Chaumeil P.A."/>
            <person name="Hugenholtz P."/>
        </authorList>
    </citation>
    <scope>NUCLEOTIDE SEQUENCE [LARGE SCALE GENOMIC DNA]</scope>
    <source>
        <strain evidence="18">UBA8733</strain>
    </source>
</reference>
<keyword evidence="15" id="KW-0812">Transmembrane</keyword>
<keyword evidence="15" id="KW-0472">Membrane</keyword>
<keyword evidence="9" id="KW-0133">Cell shape</keyword>
<evidence type="ECO:0000256" key="1">
    <source>
        <dbReference type="ARBA" id="ARBA00004752"/>
    </source>
</evidence>
<dbReference type="InterPro" id="IPR050396">
    <property type="entry name" value="Glycosyltr_51/Transpeptidase"/>
</dbReference>
<dbReference type="GO" id="GO:0008658">
    <property type="term" value="F:penicillin binding"/>
    <property type="evidence" value="ECO:0007669"/>
    <property type="project" value="InterPro"/>
</dbReference>
<dbReference type="Gene3D" id="3.40.710.10">
    <property type="entry name" value="DD-peptidase/beta-lactamase superfamily"/>
    <property type="match status" value="1"/>
</dbReference>
<keyword evidence="7" id="KW-0808">Transferase</keyword>
<keyword evidence="5" id="KW-0645">Protease</keyword>
<keyword evidence="4" id="KW-0121">Carboxypeptidase</keyword>
<protein>
    <submittedName>
        <fullName evidence="18">Penicillin-binding protein 1A</fullName>
    </submittedName>
</protein>
<comment type="caution">
    <text evidence="18">The sequence shown here is derived from an EMBL/GenBank/DDBJ whole genome shotgun (WGS) entry which is preliminary data.</text>
</comment>
<keyword evidence="12" id="KW-0961">Cell wall biogenesis/degradation</keyword>
<keyword evidence="15" id="KW-1133">Transmembrane helix</keyword>
<dbReference type="SUPFAM" id="SSF56601">
    <property type="entry name" value="beta-lactamase/transpeptidase-like"/>
    <property type="match status" value="1"/>
</dbReference>
<dbReference type="GO" id="GO:0008360">
    <property type="term" value="P:regulation of cell shape"/>
    <property type="evidence" value="ECO:0007669"/>
    <property type="project" value="UniProtKB-KW"/>
</dbReference>
<dbReference type="InterPro" id="IPR023346">
    <property type="entry name" value="Lysozyme-like_dom_sf"/>
</dbReference>
<evidence type="ECO:0000313" key="19">
    <source>
        <dbReference type="Proteomes" id="UP000259610"/>
    </source>
</evidence>
<dbReference type="UniPathway" id="UPA00219"/>
<evidence type="ECO:0000256" key="15">
    <source>
        <dbReference type="SAM" id="Phobius"/>
    </source>
</evidence>
<dbReference type="FunFam" id="1.10.3810.10:FF:000001">
    <property type="entry name" value="Penicillin-binding protein 1A"/>
    <property type="match status" value="1"/>
</dbReference>
<evidence type="ECO:0000256" key="13">
    <source>
        <dbReference type="ARBA" id="ARBA00034000"/>
    </source>
</evidence>
<dbReference type="InterPro" id="IPR001460">
    <property type="entry name" value="PCN-bd_Tpept"/>
</dbReference>
<keyword evidence="8" id="KW-0378">Hydrolase</keyword>
<evidence type="ECO:0000256" key="7">
    <source>
        <dbReference type="ARBA" id="ARBA00022679"/>
    </source>
</evidence>
<evidence type="ECO:0000256" key="14">
    <source>
        <dbReference type="ARBA" id="ARBA00049902"/>
    </source>
</evidence>
<dbReference type="Pfam" id="PF00905">
    <property type="entry name" value="Transpeptidase"/>
    <property type="match status" value="1"/>
</dbReference>
<dbReference type="InterPro" id="IPR001264">
    <property type="entry name" value="Glyco_trans_51"/>
</dbReference>
<dbReference type="GO" id="GO:0009252">
    <property type="term" value="P:peptidoglycan biosynthetic process"/>
    <property type="evidence" value="ECO:0007669"/>
    <property type="project" value="UniProtKB-UniPathway"/>
</dbReference>
<evidence type="ECO:0000259" key="16">
    <source>
        <dbReference type="Pfam" id="PF00905"/>
    </source>
</evidence>
<accession>A0A3B9GTL3</accession>
<dbReference type="PANTHER" id="PTHR32282">
    <property type="entry name" value="BINDING PROTEIN TRANSPEPTIDASE, PUTATIVE-RELATED"/>
    <property type="match status" value="1"/>
</dbReference>
<dbReference type="NCBIfam" id="TIGR02074">
    <property type="entry name" value="PBP_1a_fam"/>
    <property type="match status" value="1"/>
</dbReference>
<gene>
    <name evidence="18" type="ORF">DCG58_00935</name>
</gene>
<dbReference type="PANTHER" id="PTHR32282:SF33">
    <property type="entry name" value="PEPTIDOGLYCAN GLYCOSYLTRANSFERASE"/>
    <property type="match status" value="1"/>
</dbReference>
<dbReference type="AlphaFoldDB" id="A0A3B9GTL3"/>
<dbReference type="Gene3D" id="1.10.3810.10">
    <property type="entry name" value="Biosynthetic peptidoglycan transglycosylase-like"/>
    <property type="match status" value="1"/>
</dbReference>
<keyword evidence="10" id="KW-0573">Peptidoglycan synthesis</keyword>
<name>A0A3B9GTL3_9PROT</name>
<comment type="catalytic activity">
    <reaction evidence="13">
        <text>Preferential cleavage: (Ac)2-L-Lys-D-Ala-|-D-Ala. Also transpeptidation of peptidyl-alanyl moieties that are N-acyl substituents of D-alanine.</text>
        <dbReference type="EC" id="3.4.16.4"/>
    </reaction>
</comment>
<evidence type="ECO:0000256" key="4">
    <source>
        <dbReference type="ARBA" id="ARBA00022645"/>
    </source>
</evidence>
<evidence type="ECO:0000256" key="9">
    <source>
        <dbReference type="ARBA" id="ARBA00022960"/>
    </source>
</evidence>
<dbReference type="GO" id="GO:0071555">
    <property type="term" value="P:cell wall organization"/>
    <property type="evidence" value="ECO:0007669"/>
    <property type="project" value="UniProtKB-KW"/>
</dbReference>
<sequence>MPSHCRNPLSFTLWNYRFYWQANMAQKGNKAPAGRTIKVPGGGFASRHPRLVRYTLTVFLVVLLVAGGWGFWKWRSLYAGMPKLPEIAELWSAKREPAIEFIDHDGNTLDVRGPRYGRATSVDQLPEYVPQAFIAAEDKRFYEHDGADDAAIARAAWSNLRAGETVSGASTITQQLIKNLVLTSRQTVRRKAQEVKLARELEKEMSKDEILSLYLNRVYFGAGLYGIDAAARYYFGKPPQKLTVAEAAILAALPKAPSKLNLRENLEGAKERQAYVLAQMVDLGFIRPAEAEKAEAQEITIIAPPTYDPQLGYALDAVSERVKAMLPRIPGDLVVTVSLDIYLQEKIRAQLAKRMESDGAAEGASQVAAVLIAKDGRVAALVGGTDYTSTEFNRVTQALRQPGSSFKPFVYATALEDGYSPYDVFEDAPITIGKWSPSNYTSAYLGPMTMSEAIARSINTVAVELTQLSGPARVAETARRFGITTKLEAYPSIALGSQEVSLWELTRAYGVFQSGGLRLDPWLIEKIEDSRGTVLYERPDYERDRVYSEDLSRDMNAMLYRVVNSDIGTGQRARIAKWTVAGKTGTSQDWRDAWFIGYSAEYVGGIWVGNDDDKPMKKVTGGGLPADLWSDMMELAHAGKTPERLIGAESGLVISEEAEARIAFYRGLSQAFSIAAGQPLAGRSGYRVER</sequence>
<evidence type="ECO:0000256" key="12">
    <source>
        <dbReference type="ARBA" id="ARBA00023316"/>
    </source>
</evidence>
<dbReference type="GO" id="GO:0030288">
    <property type="term" value="C:outer membrane-bounded periplasmic space"/>
    <property type="evidence" value="ECO:0007669"/>
    <property type="project" value="TreeGrafter"/>
</dbReference>
<evidence type="ECO:0000259" key="17">
    <source>
        <dbReference type="Pfam" id="PF00912"/>
    </source>
</evidence>
<evidence type="ECO:0000256" key="5">
    <source>
        <dbReference type="ARBA" id="ARBA00022670"/>
    </source>
</evidence>
<feature type="domain" description="Glycosyl transferase family 51" evidence="17">
    <location>
        <begin position="114"/>
        <end position="280"/>
    </location>
</feature>
<dbReference type="GO" id="GO:0006508">
    <property type="term" value="P:proteolysis"/>
    <property type="evidence" value="ECO:0007669"/>
    <property type="project" value="UniProtKB-KW"/>
</dbReference>
<dbReference type="Pfam" id="PF00912">
    <property type="entry name" value="Transgly"/>
    <property type="match status" value="1"/>
</dbReference>
<feature type="transmembrane region" description="Helical" evidence="15">
    <location>
        <begin position="51"/>
        <end position="72"/>
    </location>
</feature>